<feature type="transmembrane region" description="Helical" evidence="1">
    <location>
        <begin position="461"/>
        <end position="484"/>
    </location>
</feature>
<feature type="transmembrane region" description="Helical" evidence="1">
    <location>
        <begin position="961"/>
        <end position="981"/>
    </location>
</feature>
<dbReference type="InterPro" id="IPR027463">
    <property type="entry name" value="AcrB_DN_DC_subdom"/>
</dbReference>
<reference evidence="2" key="1">
    <citation type="submission" date="2021-01" db="EMBL/GenBank/DDBJ databases">
        <title>Genomic Encyclopedia of Type Strains, Phase IV (KMG-IV): sequencing the most valuable type-strain genomes for metagenomic binning, comparative biology and taxonomic classification.</title>
        <authorList>
            <person name="Goeker M."/>
        </authorList>
    </citation>
    <scope>NUCLEOTIDE SEQUENCE</scope>
    <source>
        <strain evidence="2">DSM 25523</strain>
    </source>
</reference>
<dbReference type="EMBL" id="JAFBEB010000007">
    <property type="protein sequence ID" value="MBM7590674.1"/>
    <property type="molecule type" value="Genomic_DNA"/>
</dbReference>
<evidence type="ECO:0000313" key="2">
    <source>
        <dbReference type="EMBL" id="MBM7590674.1"/>
    </source>
</evidence>
<dbReference type="PRINTS" id="PR00702">
    <property type="entry name" value="ACRIFLAVINRP"/>
</dbReference>
<gene>
    <name evidence="2" type="ORF">JOD01_002284</name>
</gene>
<dbReference type="GO" id="GO:0042910">
    <property type="term" value="F:xenobiotic transmembrane transporter activity"/>
    <property type="evidence" value="ECO:0007669"/>
    <property type="project" value="TreeGrafter"/>
</dbReference>
<evidence type="ECO:0000313" key="3">
    <source>
        <dbReference type="Proteomes" id="UP000717624"/>
    </source>
</evidence>
<keyword evidence="1" id="KW-0472">Membrane</keyword>
<dbReference type="Gene3D" id="3.30.70.1320">
    <property type="entry name" value="Multidrug efflux transporter AcrB pore domain like"/>
    <property type="match status" value="1"/>
</dbReference>
<feature type="transmembrane region" description="Helical" evidence="1">
    <location>
        <begin position="358"/>
        <end position="377"/>
    </location>
</feature>
<evidence type="ECO:0000256" key="1">
    <source>
        <dbReference type="SAM" id="Phobius"/>
    </source>
</evidence>
<feature type="transmembrane region" description="Helical" evidence="1">
    <location>
        <begin position="429"/>
        <end position="449"/>
    </location>
</feature>
<feature type="transmembrane region" description="Helical" evidence="1">
    <location>
        <begin position="887"/>
        <end position="907"/>
    </location>
</feature>
<feature type="transmembrane region" description="Helical" evidence="1">
    <location>
        <begin position="332"/>
        <end position="351"/>
    </location>
</feature>
<feature type="transmembrane region" description="Helical" evidence="1">
    <location>
        <begin position="389"/>
        <end position="408"/>
    </location>
</feature>
<feature type="transmembrane region" description="Helical" evidence="1">
    <location>
        <begin position="12"/>
        <end position="34"/>
    </location>
</feature>
<dbReference type="SUPFAM" id="SSF82714">
    <property type="entry name" value="Multidrug efflux transporter AcrB TolC docking domain, DN and DC subdomains"/>
    <property type="match status" value="2"/>
</dbReference>
<dbReference type="PANTHER" id="PTHR32063:SF0">
    <property type="entry name" value="SWARMING MOTILITY PROTEIN SWRC"/>
    <property type="match status" value="1"/>
</dbReference>
<dbReference type="Pfam" id="PF00873">
    <property type="entry name" value="ACR_tran"/>
    <property type="match status" value="1"/>
</dbReference>
<feature type="transmembrane region" description="Helical" evidence="1">
    <location>
        <begin position="993"/>
        <end position="1016"/>
    </location>
</feature>
<keyword evidence="1" id="KW-0812">Transmembrane</keyword>
<dbReference type="Gene3D" id="3.30.2090.10">
    <property type="entry name" value="Multidrug efflux transporter AcrB TolC docking domain, DN and DC subdomains"/>
    <property type="match status" value="2"/>
</dbReference>
<dbReference type="PANTHER" id="PTHR32063">
    <property type="match status" value="1"/>
</dbReference>
<dbReference type="InterPro" id="IPR001036">
    <property type="entry name" value="Acrflvin-R"/>
</dbReference>
<sequence>MHISQHSIRRPVTVMMGVLIVVLLGIISLTRIPIDLYPDIEIPTVAVITSYSGVGPEEIENLVTKPVEDAVATVSGVKSITSNSREGSSQVIVEFDYGADLDEAISDIQQKVERARRSLPDDADAPSVVRFDPNSTPVLTLAISSDMKADQLKRFVDDQIVPYLERVDGVASVDVSGGVDREIKIIVNDKKLEQYGLTVSDLNTQLRNQNLDGSGGKVTEGGISYQVRSIGKFASIDDIRKVSIPLQGGGHIFLEDIAVVQDGYKDISVETKLDGKNTVTVTIMKQSGSNTVAVVDNINEQLQNIQETMSGNFSFVSISDQSKFIRASINTLEHDTLIGGLLAIIIILVFLRSLSNTLIIATAIPIAVISTFALMFFSGMSINTMSLGGLTLGIGMIVDDAIVVLENIHRHRERGASIVQAAVEGTKEVSMPVIAATLTTIAVFLPIVFVEGVTAQLFKDLGVTVSFSLIVSLVVSLTVTPMLATKWTAAAKANTHFEKSDGKLVSAYRKLLRWALGHRKTVVAIGLASLAAGVALIPFLGSEFMPSSDQGQVNVSIQLPTGTELEKTREVMNQALATIEKVPEVKSILSALGTSNATRGSNNASEENASFFLQLSDLSERSRSTAEIVDDLRKKLNRFPGARVRISEVSGGSLPFMGGGGGGAGGSGPIAYAIRGGDSEKLKELAELLTDQISTVEGVREADNSLEQSTPQVQVRMDKVRAAELGVTQSMISSTVSTALNDQVATTYETDGTEIDVSIVPEDGDNTHIEDIGNLLITTSNGEKVQLKDVAEVVMGEGPRSISRYNQARTVTIMAQTAPNVDLGTVSAAVDEVVRSYPLPAGYAIEKQGTTQQMDESTKSMLYAFGLAIVLVYIILAAQFESMVYPLSIMLSVPLSIFGASFSLWITNRPLSIPAFIGLILLVGIVVRNAIVLIDFTNILRGRGTDRTEALLIAGPTRLRPIVMTTLTTSLGLLPLAMGLGEGSESQSPMATVVIGGLLLSTLLTLVVIPVVYSILDDMSISMKKTFRKWLPARNKAIPQAADKQA</sequence>
<feature type="transmembrane region" description="Helical" evidence="1">
    <location>
        <begin position="861"/>
        <end position="880"/>
    </location>
</feature>
<keyword evidence="1" id="KW-1133">Transmembrane helix</keyword>
<name>A0A939BUQ1_9BACL</name>
<dbReference type="Proteomes" id="UP000717624">
    <property type="component" value="Unassembled WGS sequence"/>
</dbReference>
<dbReference type="Gene3D" id="3.30.70.1430">
    <property type="entry name" value="Multidrug efflux transporter AcrB pore domain"/>
    <property type="match status" value="2"/>
</dbReference>
<dbReference type="Gene3D" id="1.20.1640.10">
    <property type="entry name" value="Multidrug efflux transporter AcrB transmembrane domain"/>
    <property type="match status" value="2"/>
</dbReference>
<protein>
    <submittedName>
        <fullName evidence="2">HAE1 family hydrophobic/amphiphilic exporter-1</fullName>
    </submittedName>
</protein>
<organism evidence="2 3">
    <name type="scientific">Brevibacillus fulvus</name>
    <dbReference type="NCBI Taxonomy" id="1125967"/>
    <lineage>
        <taxon>Bacteria</taxon>
        <taxon>Bacillati</taxon>
        <taxon>Bacillota</taxon>
        <taxon>Bacilli</taxon>
        <taxon>Bacillales</taxon>
        <taxon>Paenibacillaceae</taxon>
        <taxon>Brevibacillus</taxon>
    </lineage>
</organism>
<proteinExistence type="predicted"/>
<dbReference type="GO" id="GO:0005886">
    <property type="term" value="C:plasma membrane"/>
    <property type="evidence" value="ECO:0007669"/>
    <property type="project" value="TreeGrafter"/>
</dbReference>
<dbReference type="SUPFAM" id="SSF82866">
    <property type="entry name" value="Multidrug efflux transporter AcrB transmembrane domain"/>
    <property type="match status" value="2"/>
</dbReference>
<dbReference type="AlphaFoldDB" id="A0A939BUQ1"/>
<dbReference type="RefSeq" id="WP_204518430.1">
    <property type="nucleotide sequence ID" value="NZ_BAABIN010000016.1"/>
</dbReference>
<dbReference type="Gene3D" id="3.30.70.1440">
    <property type="entry name" value="Multidrug efflux transporter AcrB pore domain"/>
    <property type="match status" value="1"/>
</dbReference>
<feature type="transmembrane region" description="Helical" evidence="1">
    <location>
        <begin position="522"/>
        <end position="541"/>
    </location>
</feature>
<feature type="transmembrane region" description="Helical" evidence="1">
    <location>
        <begin position="913"/>
        <end position="940"/>
    </location>
</feature>
<accession>A0A939BUQ1</accession>
<dbReference type="SUPFAM" id="SSF82693">
    <property type="entry name" value="Multidrug efflux transporter AcrB pore domain, PN1, PN2, PC1 and PC2 subdomains"/>
    <property type="match status" value="3"/>
</dbReference>
<keyword evidence="3" id="KW-1185">Reference proteome</keyword>
<comment type="caution">
    <text evidence="2">The sequence shown here is derived from an EMBL/GenBank/DDBJ whole genome shotgun (WGS) entry which is preliminary data.</text>
</comment>